<sequence>MTVDLGHGSAGARGISGRHAMMVVGLLLALVAFPVAGFHGLAPLRPALRRPPPVTRLSAGDDGDDVKTAGSLDGARLPPAVVEIVYCARCNWMLRATWMAQELLSSFRDGSLEEVRLVPSFKDPGGDFRIQVGSSVVWDRKAGQEDTSFPEAKELKRRVRDVIMPDKDLGHCDR</sequence>
<feature type="transmembrane region" description="Helical" evidence="3">
    <location>
        <begin position="20"/>
        <end position="42"/>
    </location>
</feature>
<organism evidence="4">
    <name type="scientific">Rhizochromulina marina</name>
    <dbReference type="NCBI Taxonomy" id="1034831"/>
    <lineage>
        <taxon>Eukaryota</taxon>
        <taxon>Sar</taxon>
        <taxon>Stramenopiles</taxon>
        <taxon>Ochrophyta</taxon>
        <taxon>Dictyochophyceae</taxon>
        <taxon>Rhizochromulinales</taxon>
        <taxon>Rhizochromulina</taxon>
    </lineage>
</organism>
<dbReference type="PANTHER" id="PTHR36417">
    <property type="entry name" value="SELENOPROTEIN DOMAIN PROTEIN (AFU_ORTHOLOGUE AFUA_1G05220)"/>
    <property type="match status" value="1"/>
</dbReference>
<keyword evidence="1" id="KW-0676">Redox-active center</keyword>
<dbReference type="InterPro" id="IPR011893">
    <property type="entry name" value="Selenoprotein_Rdx-typ"/>
</dbReference>
<dbReference type="InterPro" id="IPR036249">
    <property type="entry name" value="Thioredoxin-like_sf"/>
</dbReference>
<dbReference type="PANTHER" id="PTHR36417:SF2">
    <property type="entry name" value="SELENOPROTEIN DOMAIN PROTEIN (AFU_ORTHOLOGUE AFUA_1G05220)"/>
    <property type="match status" value="1"/>
</dbReference>
<keyword evidence="3" id="KW-1133">Transmembrane helix</keyword>
<dbReference type="NCBIfam" id="TIGR02174">
    <property type="entry name" value="CXXU_selWTH"/>
    <property type="match status" value="1"/>
</dbReference>
<accession>A0A7S2SCQ4</accession>
<evidence type="ECO:0008006" key="5">
    <source>
        <dbReference type="Google" id="ProtNLM"/>
    </source>
</evidence>
<feature type="region of interest" description="Disordered" evidence="2">
    <location>
        <begin position="52"/>
        <end position="71"/>
    </location>
</feature>
<evidence type="ECO:0000313" key="4">
    <source>
        <dbReference type="EMBL" id="CAD9696249.1"/>
    </source>
</evidence>
<evidence type="ECO:0000256" key="1">
    <source>
        <dbReference type="ARBA" id="ARBA00023284"/>
    </source>
</evidence>
<dbReference type="SUPFAM" id="SSF52833">
    <property type="entry name" value="Thioredoxin-like"/>
    <property type="match status" value="1"/>
</dbReference>
<dbReference type="EMBL" id="HBHJ01020314">
    <property type="protein sequence ID" value="CAD9696249.1"/>
    <property type="molecule type" value="Transcribed_RNA"/>
</dbReference>
<gene>
    <name evidence="4" type="ORF">RMAR1173_LOCUS13454</name>
</gene>
<evidence type="ECO:0000256" key="2">
    <source>
        <dbReference type="SAM" id="MobiDB-lite"/>
    </source>
</evidence>
<dbReference type="Pfam" id="PF10262">
    <property type="entry name" value="Rdx"/>
    <property type="match status" value="1"/>
</dbReference>
<dbReference type="Gene3D" id="3.40.30.10">
    <property type="entry name" value="Glutaredoxin"/>
    <property type="match status" value="1"/>
</dbReference>
<reference evidence="4" key="1">
    <citation type="submission" date="2021-01" db="EMBL/GenBank/DDBJ databases">
        <authorList>
            <person name="Corre E."/>
            <person name="Pelletier E."/>
            <person name="Niang G."/>
            <person name="Scheremetjew M."/>
            <person name="Finn R."/>
            <person name="Kale V."/>
            <person name="Holt S."/>
            <person name="Cochrane G."/>
            <person name="Meng A."/>
            <person name="Brown T."/>
            <person name="Cohen L."/>
        </authorList>
    </citation>
    <scope>NUCLEOTIDE SEQUENCE</scope>
    <source>
        <strain evidence="4">CCMP1243</strain>
    </source>
</reference>
<name>A0A7S2SCQ4_9STRA</name>
<dbReference type="AlphaFoldDB" id="A0A7S2SCQ4"/>
<keyword evidence="3" id="KW-0812">Transmembrane</keyword>
<keyword evidence="3" id="KW-0472">Membrane</keyword>
<proteinExistence type="predicted"/>
<protein>
    <recommendedName>
        <fullName evidence="5">Selenoprotein W</fullName>
    </recommendedName>
</protein>
<evidence type="ECO:0000256" key="3">
    <source>
        <dbReference type="SAM" id="Phobius"/>
    </source>
</evidence>